<accession>A0A811TAN1</accession>
<reference evidence="1" key="1">
    <citation type="submission" date="2020-10" db="EMBL/GenBank/DDBJ databases">
        <authorList>
            <person name="Hahn C.J."/>
            <person name="Laso-Perez R."/>
            <person name="Vulcano F."/>
            <person name="Vaziourakis K.-M."/>
            <person name="Stokke R."/>
            <person name="Steen I.H."/>
            <person name="Teske A."/>
            <person name="Boetius A."/>
            <person name="Liebeke M."/>
            <person name="Amann R."/>
            <person name="Knittel K."/>
        </authorList>
    </citation>
    <scope>NUCLEOTIDE SEQUENCE</scope>
    <source>
        <strain evidence="1">Gfbio:e3339647-f889-4370-9287-4fb5cb688e4c:AG392M11_GoMArc1</strain>
    </source>
</reference>
<gene>
    <name evidence="1" type="ORF">DIAAKJNI_00389</name>
</gene>
<protein>
    <submittedName>
        <fullName evidence="1">Uncharacterized protein</fullName>
    </submittedName>
</protein>
<proteinExistence type="predicted"/>
<dbReference type="AlphaFoldDB" id="A0A811TAN1"/>
<name>A0A811TAN1_9EURY</name>
<dbReference type="EMBL" id="CAJHIQ010000019">
    <property type="protein sequence ID" value="CAD6492780.1"/>
    <property type="molecule type" value="Genomic_DNA"/>
</dbReference>
<evidence type="ECO:0000313" key="1">
    <source>
        <dbReference type="EMBL" id="CAD6492780.1"/>
    </source>
</evidence>
<sequence length="72" mass="8472">MSLNRLTQELTKRLTQDCWKKLENRSDPDHFDSPKKQARVKIIQKQIDPIVYKLYDLTPEEIAIVEGFNVGK</sequence>
<comment type="caution">
    <text evidence="1">The sequence shown here is derived from an EMBL/GenBank/DDBJ whole genome shotgun (WGS) entry which is preliminary data.</text>
</comment>
<dbReference type="Proteomes" id="UP000639006">
    <property type="component" value="Unassembled WGS sequence"/>
</dbReference>
<evidence type="ECO:0000313" key="2">
    <source>
        <dbReference type="Proteomes" id="UP000639006"/>
    </source>
</evidence>
<organism evidence="1 2">
    <name type="scientific">Candidatus Argoarchaeum ethanivorans</name>
    <dbReference type="NCBI Taxonomy" id="2608793"/>
    <lineage>
        <taxon>Archaea</taxon>
        <taxon>Methanobacteriati</taxon>
        <taxon>Methanobacteriota</taxon>
        <taxon>Stenosarchaea group</taxon>
        <taxon>Methanomicrobia</taxon>
        <taxon>Methanosarcinales</taxon>
        <taxon>Methanosarcinales incertae sedis</taxon>
        <taxon>GOM Arc I cluster</taxon>
        <taxon>Candidatus Argoarchaeum</taxon>
    </lineage>
</organism>